<reference evidence="1 2" key="1">
    <citation type="submission" date="2024-01" db="EMBL/GenBank/DDBJ databases">
        <title>A draft genome for the cacao thread blight pathogen Marasmiellus scandens.</title>
        <authorList>
            <person name="Baruah I.K."/>
            <person name="Leung J."/>
            <person name="Bukari Y."/>
            <person name="Amoako-Attah I."/>
            <person name="Meinhardt L.W."/>
            <person name="Bailey B.A."/>
            <person name="Cohen S.P."/>
        </authorList>
    </citation>
    <scope>NUCLEOTIDE SEQUENCE [LARGE SCALE GENOMIC DNA]</scope>
    <source>
        <strain evidence="1 2">GH-19</strain>
    </source>
</reference>
<accession>A0ABR1JH61</accession>
<evidence type="ECO:0000313" key="1">
    <source>
        <dbReference type="EMBL" id="KAK7461116.1"/>
    </source>
</evidence>
<evidence type="ECO:0000313" key="2">
    <source>
        <dbReference type="Proteomes" id="UP001498398"/>
    </source>
</evidence>
<dbReference type="Proteomes" id="UP001498398">
    <property type="component" value="Unassembled WGS sequence"/>
</dbReference>
<keyword evidence="2" id="KW-1185">Reference proteome</keyword>
<protein>
    <submittedName>
        <fullName evidence="1">Uncharacterized protein</fullName>
    </submittedName>
</protein>
<organism evidence="1 2">
    <name type="scientific">Marasmiellus scandens</name>
    <dbReference type="NCBI Taxonomy" id="2682957"/>
    <lineage>
        <taxon>Eukaryota</taxon>
        <taxon>Fungi</taxon>
        <taxon>Dikarya</taxon>
        <taxon>Basidiomycota</taxon>
        <taxon>Agaricomycotina</taxon>
        <taxon>Agaricomycetes</taxon>
        <taxon>Agaricomycetidae</taxon>
        <taxon>Agaricales</taxon>
        <taxon>Marasmiineae</taxon>
        <taxon>Omphalotaceae</taxon>
        <taxon>Marasmiellus</taxon>
    </lineage>
</organism>
<proteinExistence type="predicted"/>
<comment type="caution">
    <text evidence="1">The sequence shown here is derived from an EMBL/GenBank/DDBJ whole genome shotgun (WGS) entry which is preliminary data.</text>
</comment>
<sequence>MSHRERLKHHDIETSSLARKVKELERWQSWAHPYIEFVRNQRDTLLRYEIPHKFANQYDEWFDQLLQNLPWESDTPQHLRVFSSLVVNIYVSYHEHPDIDPPFNIKILPAYRFLEENKSFLVNRLGKTKFVCFLAENQNFSRAVVDEIKSHLDNLTPNSPFWESAWDNIDLEEGETKEARQDRCMELGVAMRVLSLLNGNDRHQVAHSFPTEDEMEVFLRDHLSIFSDSVWELALSTVMKFPWNLKMDVKKLNLMRQQGI</sequence>
<name>A0ABR1JH61_9AGAR</name>
<dbReference type="EMBL" id="JBANRG010000014">
    <property type="protein sequence ID" value="KAK7461116.1"/>
    <property type="molecule type" value="Genomic_DNA"/>
</dbReference>
<gene>
    <name evidence="1" type="ORF">VKT23_009042</name>
</gene>